<keyword evidence="3" id="KW-1185">Reference proteome</keyword>
<protein>
    <submittedName>
        <fullName evidence="2">Phage portal protein</fullName>
    </submittedName>
</protein>
<feature type="region of interest" description="Disordered" evidence="1">
    <location>
        <begin position="368"/>
        <end position="403"/>
    </location>
</feature>
<dbReference type="Proteomes" id="UP001163882">
    <property type="component" value="Chromosome"/>
</dbReference>
<sequence length="403" mass="43559">MGLLEYFRPKPSETKAELTDPTSESWAALLGLFSPNSSGVSINAHVAMKVPAVNAAVTAIVTSIGTLPCKVYEREEDGKSAATNHVAYTLVHDEANDWQSAGKVRELVTIDAIFHGDGFAFVNKIGTKPAEILHQPRANVTVQYLESGEPRYKIGQDIYGPDQIIHVQAPSLDGKCGMGLLASGGEAIGLAVQLEQTAARLFKNNARPGGVLSFAGKLTKDTVQRIGESWRNAHGGDKAGGVAVLDNAGTYSPIAFTSVESQHLEQRSFQIAEIARLTGVPVTMLQSLERGTFANTEQQALQFLQMCLLPWLKAWTDAYRRTLLTKAERATHVIDFVVDDLLRADIATRAEAYGKFRSMGAFTSNDVRRRENMPALPDGDSLASPYTTPGAANDNNTNREDAA</sequence>
<dbReference type="Gene3D" id="1.20.1270.210">
    <property type="match status" value="1"/>
</dbReference>
<name>A0ABY6IJB1_9HYPH</name>
<reference evidence="2" key="1">
    <citation type="submission" date="2022-10" db="EMBL/GenBank/DDBJ databases">
        <title>YIM 151497 complete genome.</title>
        <authorList>
            <person name="Chen X."/>
        </authorList>
    </citation>
    <scope>NUCLEOTIDE SEQUENCE</scope>
    <source>
        <strain evidence="2">YIM 151497</strain>
    </source>
</reference>
<dbReference type="Gene3D" id="3.40.140.120">
    <property type="match status" value="1"/>
</dbReference>
<evidence type="ECO:0000313" key="3">
    <source>
        <dbReference type="Proteomes" id="UP001163882"/>
    </source>
</evidence>
<dbReference type="NCBIfam" id="TIGR01537">
    <property type="entry name" value="portal_HK97"/>
    <property type="match status" value="1"/>
</dbReference>
<evidence type="ECO:0000313" key="2">
    <source>
        <dbReference type="EMBL" id="UYQ70658.1"/>
    </source>
</evidence>
<dbReference type="EMBL" id="CP107716">
    <property type="protein sequence ID" value="UYQ70658.1"/>
    <property type="molecule type" value="Genomic_DNA"/>
</dbReference>
<dbReference type="Gene3D" id="3.30.1120.70">
    <property type="match status" value="1"/>
</dbReference>
<dbReference type="RefSeq" id="WP_264224347.1">
    <property type="nucleotide sequence ID" value="NZ_CP107716.1"/>
</dbReference>
<gene>
    <name evidence="2" type="ORF">OF122_11290</name>
</gene>
<proteinExistence type="predicted"/>
<accession>A0ABY6IJB1</accession>
<organism evidence="2 3">
    <name type="scientific">Pelagibacterium flavum</name>
    <dbReference type="NCBI Taxonomy" id="2984530"/>
    <lineage>
        <taxon>Bacteria</taxon>
        <taxon>Pseudomonadati</taxon>
        <taxon>Pseudomonadota</taxon>
        <taxon>Alphaproteobacteria</taxon>
        <taxon>Hyphomicrobiales</taxon>
        <taxon>Devosiaceae</taxon>
        <taxon>Pelagibacterium</taxon>
    </lineage>
</organism>
<evidence type="ECO:0000256" key="1">
    <source>
        <dbReference type="SAM" id="MobiDB-lite"/>
    </source>
</evidence>
<dbReference type="InterPro" id="IPR006427">
    <property type="entry name" value="Portal_HK97"/>
</dbReference>
<dbReference type="InterPro" id="IPR006944">
    <property type="entry name" value="Phage/GTA_portal"/>
</dbReference>
<dbReference type="Pfam" id="PF04860">
    <property type="entry name" value="Phage_portal"/>
    <property type="match status" value="1"/>
</dbReference>